<feature type="compositionally biased region" description="Low complexity" evidence="1">
    <location>
        <begin position="97"/>
        <end position="111"/>
    </location>
</feature>
<gene>
    <name evidence="3" type="ORF">Dsi01nite_033290</name>
</gene>
<evidence type="ECO:0000313" key="4">
    <source>
        <dbReference type="Proteomes" id="UP000660611"/>
    </source>
</evidence>
<feature type="region of interest" description="Disordered" evidence="1">
    <location>
        <begin position="92"/>
        <end position="124"/>
    </location>
</feature>
<keyword evidence="4" id="KW-1185">Reference proteome</keyword>
<accession>A0A919PNC5</accession>
<keyword evidence="2" id="KW-1133">Transmembrane helix</keyword>
<feature type="transmembrane region" description="Helical" evidence="2">
    <location>
        <begin position="62"/>
        <end position="83"/>
    </location>
</feature>
<dbReference type="EMBL" id="BONQ01000050">
    <property type="protein sequence ID" value="GIG45288.1"/>
    <property type="molecule type" value="Genomic_DNA"/>
</dbReference>
<dbReference type="RefSeq" id="WP_203847077.1">
    <property type="nucleotide sequence ID" value="NZ_BAAAVW010000009.1"/>
</dbReference>
<evidence type="ECO:0000256" key="1">
    <source>
        <dbReference type="SAM" id="MobiDB-lite"/>
    </source>
</evidence>
<name>A0A919PNC5_9ACTN</name>
<comment type="caution">
    <text evidence="3">The sequence shown here is derived from an EMBL/GenBank/DDBJ whole genome shotgun (WGS) entry which is preliminary data.</text>
</comment>
<evidence type="ECO:0000256" key="2">
    <source>
        <dbReference type="SAM" id="Phobius"/>
    </source>
</evidence>
<dbReference type="AlphaFoldDB" id="A0A919PNC5"/>
<keyword evidence="2" id="KW-0472">Membrane</keyword>
<keyword evidence="2" id="KW-0812">Transmembrane</keyword>
<sequence>MTDFDTEDTEDTEDAANVENVENVELSAALSRLRTDVRRTVAPPAAARLRDRGERRLRTRRTATALLAAAVVAATLVGGGILWNGAAPTHPPVPGGSLTPTPSIAPTAAPRPSKPVQARQTPPVPANWAGVQWRTATITFPTHQGCPSGPVTFRTAPFKGDDAATVGPTTWPRVTLRADRISYGDVTGDGQAEAFVYAACWQSEEDSGDGQGELLAVRRDGTTLRALGWAGPRGGLFSDHWVAGGLLVTDVKPVYVNWGYRLGEAHAYRWNGQAFTEVADSGQPGMVPAAGGTGPAVDLTRVAGLTGCPAATVRFDADGRAAGWDVLQPAAPDHLRHLVDLDGDGRRRLLAAITCGRDGTHPGRTFAAVLDPQTDGSFIAVDAVLPPAGMSLSGWTSEAGTLTLQFAPAGGGAVQELRYTWNGEYFQP</sequence>
<reference evidence="3" key="1">
    <citation type="submission" date="2021-01" db="EMBL/GenBank/DDBJ databases">
        <title>Whole genome shotgun sequence of Dactylosporangium siamense NBRC 106093.</title>
        <authorList>
            <person name="Komaki H."/>
            <person name="Tamura T."/>
        </authorList>
    </citation>
    <scope>NUCLEOTIDE SEQUENCE</scope>
    <source>
        <strain evidence="3">NBRC 106093</strain>
    </source>
</reference>
<organism evidence="3 4">
    <name type="scientific">Dactylosporangium siamense</name>
    <dbReference type="NCBI Taxonomy" id="685454"/>
    <lineage>
        <taxon>Bacteria</taxon>
        <taxon>Bacillati</taxon>
        <taxon>Actinomycetota</taxon>
        <taxon>Actinomycetes</taxon>
        <taxon>Micromonosporales</taxon>
        <taxon>Micromonosporaceae</taxon>
        <taxon>Dactylosporangium</taxon>
    </lineage>
</organism>
<proteinExistence type="predicted"/>
<evidence type="ECO:0000313" key="3">
    <source>
        <dbReference type="EMBL" id="GIG45288.1"/>
    </source>
</evidence>
<protein>
    <submittedName>
        <fullName evidence="3">Uncharacterized protein</fullName>
    </submittedName>
</protein>
<dbReference type="Proteomes" id="UP000660611">
    <property type="component" value="Unassembled WGS sequence"/>
</dbReference>